<dbReference type="SUPFAM" id="SSF53146">
    <property type="entry name" value="Nitrogenase accessory factor-like"/>
    <property type="match status" value="1"/>
</dbReference>
<comment type="caution">
    <text evidence="2">The sequence shown here is derived from an EMBL/GenBank/DDBJ whole genome shotgun (WGS) entry which is preliminary data.</text>
</comment>
<dbReference type="EMBL" id="BART01029837">
    <property type="protein sequence ID" value="GAH11307.1"/>
    <property type="molecule type" value="Genomic_DNA"/>
</dbReference>
<feature type="domain" description="Dinitrogenase iron-molybdenum cofactor biosynthesis" evidence="1">
    <location>
        <begin position="11"/>
        <end position="95"/>
    </location>
</feature>
<dbReference type="InterPro" id="IPR033913">
    <property type="entry name" value="MTH1175_dom"/>
</dbReference>
<dbReference type="PANTHER" id="PTHR42983">
    <property type="entry name" value="DINITROGENASE IRON-MOLYBDENUM COFACTOR PROTEIN-RELATED"/>
    <property type="match status" value="1"/>
</dbReference>
<dbReference type="Gene3D" id="3.30.420.130">
    <property type="entry name" value="Dinitrogenase iron-molybdenum cofactor biosynthesis domain"/>
    <property type="match status" value="1"/>
</dbReference>
<dbReference type="InterPro" id="IPR003731">
    <property type="entry name" value="Di-Nase_FeMo-co_biosynth"/>
</dbReference>
<protein>
    <recommendedName>
        <fullName evidence="1">Dinitrogenase iron-molybdenum cofactor biosynthesis domain-containing protein</fullName>
    </recommendedName>
</protein>
<proteinExistence type="predicted"/>
<dbReference type="CDD" id="cd00851">
    <property type="entry name" value="MTH1175"/>
    <property type="match status" value="1"/>
</dbReference>
<dbReference type="Pfam" id="PF02579">
    <property type="entry name" value="Nitro_FeMo-Co"/>
    <property type="match status" value="1"/>
</dbReference>
<evidence type="ECO:0000259" key="1">
    <source>
        <dbReference type="Pfam" id="PF02579"/>
    </source>
</evidence>
<reference evidence="2" key="1">
    <citation type="journal article" date="2014" name="Front. Microbiol.">
        <title>High frequency of phylogenetically diverse reductive dehalogenase-homologous genes in deep subseafloor sedimentary metagenomes.</title>
        <authorList>
            <person name="Kawai M."/>
            <person name="Futagami T."/>
            <person name="Toyoda A."/>
            <person name="Takaki Y."/>
            <person name="Nishi S."/>
            <person name="Hori S."/>
            <person name="Arai W."/>
            <person name="Tsubouchi T."/>
            <person name="Morono Y."/>
            <person name="Uchiyama I."/>
            <person name="Ito T."/>
            <person name="Fujiyama A."/>
            <person name="Inagaki F."/>
            <person name="Takami H."/>
        </authorList>
    </citation>
    <scope>NUCLEOTIDE SEQUENCE</scope>
    <source>
        <strain evidence="2">Expedition CK06-06</strain>
    </source>
</reference>
<dbReference type="AlphaFoldDB" id="X1CU13"/>
<dbReference type="PANTHER" id="PTHR42983:SF1">
    <property type="entry name" value="IRON-MOLYBDENUM PROTEIN"/>
    <property type="match status" value="1"/>
</dbReference>
<accession>X1CU13</accession>
<sequence length="97" mass="10464">MRIAIPLAQGNLSLHFGHCDQFAIFDIDDNIKKVINRKDAAPPAHAPGVLPKWLHENNVSIIIAGGMGQRAQQLFTQNNIKVVIGASGQSPEELVSA</sequence>
<organism evidence="2">
    <name type="scientific">marine sediment metagenome</name>
    <dbReference type="NCBI Taxonomy" id="412755"/>
    <lineage>
        <taxon>unclassified sequences</taxon>
        <taxon>metagenomes</taxon>
        <taxon>ecological metagenomes</taxon>
    </lineage>
</organism>
<gene>
    <name evidence="2" type="ORF">S01H4_52258</name>
</gene>
<dbReference type="InterPro" id="IPR036105">
    <property type="entry name" value="DiNase_FeMo-co_biosyn_sf"/>
</dbReference>
<feature type="non-terminal residue" evidence="2">
    <location>
        <position position="97"/>
    </location>
</feature>
<name>X1CU13_9ZZZZ</name>
<evidence type="ECO:0000313" key="2">
    <source>
        <dbReference type="EMBL" id="GAH11307.1"/>
    </source>
</evidence>